<keyword evidence="7" id="KW-1185">Reference proteome</keyword>
<evidence type="ECO:0000256" key="3">
    <source>
        <dbReference type="ARBA" id="ARBA00022692"/>
    </source>
</evidence>
<dbReference type="Pfam" id="PF07851">
    <property type="entry name" value="TMEM120A-B"/>
    <property type="match status" value="1"/>
</dbReference>
<dbReference type="GO" id="GO:0016020">
    <property type="term" value="C:membrane"/>
    <property type="evidence" value="ECO:0007669"/>
    <property type="project" value="UniProtKB-SubCell"/>
</dbReference>
<protein>
    <submittedName>
        <fullName evidence="6">Uncharacterized protein</fullName>
    </submittedName>
</protein>
<dbReference type="AlphaFoldDB" id="A0A6A1VSF6"/>
<dbReference type="PANTHER" id="PTHR21433:SF0">
    <property type="entry name" value="TRANSMEMBRANE PROTEIN 120 HOMOLOG"/>
    <property type="match status" value="1"/>
</dbReference>
<name>A0A6A1VSF6_9ROSI</name>
<dbReference type="EMBL" id="RXIC02000022">
    <property type="protein sequence ID" value="KAB1215605.1"/>
    <property type="molecule type" value="Genomic_DNA"/>
</dbReference>
<dbReference type="Proteomes" id="UP000516437">
    <property type="component" value="Chromosome 4"/>
</dbReference>
<dbReference type="InterPro" id="IPR012926">
    <property type="entry name" value="TMEM120A/B"/>
</dbReference>
<comment type="subcellular location">
    <subcellularLocation>
        <location evidence="1">Membrane</location>
        <topology evidence="1">Multi-pass membrane protein</topology>
    </subcellularLocation>
</comment>
<organism evidence="6 7">
    <name type="scientific">Morella rubra</name>
    <name type="common">Chinese bayberry</name>
    <dbReference type="NCBI Taxonomy" id="262757"/>
    <lineage>
        <taxon>Eukaryota</taxon>
        <taxon>Viridiplantae</taxon>
        <taxon>Streptophyta</taxon>
        <taxon>Embryophyta</taxon>
        <taxon>Tracheophyta</taxon>
        <taxon>Spermatophyta</taxon>
        <taxon>Magnoliopsida</taxon>
        <taxon>eudicotyledons</taxon>
        <taxon>Gunneridae</taxon>
        <taxon>Pentapetalae</taxon>
        <taxon>rosids</taxon>
        <taxon>fabids</taxon>
        <taxon>Fagales</taxon>
        <taxon>Myricaceae</taxon>
        <taxon>Morella</taxon>
    </lineage>
</organism>
<evidence type="ECO:0000313" key="7">
    <source>
        <dbReference type="Proteomes" id="UP000516437"/>
    </source>
</evidence>
<gene>
    <name evidence="6" type="ORF">CJ030_MR4G001655</name>
</gene>
<sequence length="235" mass="26568">MSDSNPPLEESAKSVEEEVRRVVEQAKELQESASSFISKFTSDEQSLRHRAASLDSSIRRLRSLLRSLISQKLLDSKLADKAILSPVLPPPHVLQEELERATCVVVDGDAASFLPGKAQGRFLKMFLGPINVRATRKDIQLKVKEEYNSYKDRAALLFLFFPSLLLILRSWIWNGCLPAFAVQLHQAWLLFLYTGLAVRENILRVNGSDIRPWLSCNDAGRINEARFGVAYEKKL</sequence>
<keyword evidence="5" id="KW-0472">Membrane</keyword>
<comment type="caution">
    <text evidence="6">The sequence shown here is derived from an EMBL/GenBank/DDBJ whole genome shotgun (WGS) entry which is preliminary data.</text>
</comment>
<keyword evidence="3" id="KW-0812">Transmembrane</keyword>
<dbReference type="PANTHER" id="PTHR21433">
    <property type="entry name" value="TRANSMEMBRANE PROTEIN INDUCED BY TUMOR NECROSIS FACTOR ALPHA"/>
    <property type="match status" value="1"/>
</dbReference>
<accession>A0A6A1VSF6</accession>
<evidence type="ECO:0000256" key="2">
    <source>
        <dbReference type="ARBA" id="ARBA00009700"/>
    </source>
</evidence>
<evidence type="ECO:0000256" key="4">
    <source>
        <dbReference type="ARBA" id="ARBA00022989"/>
    </source>
</evidence>
<proteinExistence type="inferred from homology"/>
<keyword evidence="4" id="KW-1133">Transmembrane helix</keyword>
<evidence type="ECO:0000313" key="6">
    <source>
        <dbReference type="EMBL" id="KAB1215605.1"/>
    </source>
</evidence>
<evidence type="ECO:0000256" key="5">
    <source>
        <dbReference type="ARBA" id="ARBA00023136"/>
    </source>
</evidence>
<evidence type="ECO:0000256" key="1">
    <source>
        <dbReference type="ARBA" id="ARBA00004141"/>
    </source>
</evidence>
<reference evidence="6 7" key="1">
    <citation type="journal article" date="2019" name="Plant Biotechnol. J.">
        <title>The red bayberry genome and genetic basis of sex determination.</title>
        <authorList>
            <person name="Jia H.M."/>
            <person name="Jia H.J."/>
            <person name="Cai Q.L."/>
            <person name="Wang Y."/>
            <person name="Zhao H.B."/>
            <person name="Yang W.F."/>
            <person name="Wang G.Y."/>
            <person name="Li Y.H."/>
            <person name="Zhan D.L."/>
            <person name="Shen Y.T."/>
            <person name="Niu Q.F."/>
            <person name="Chang L."/>
            <person name="Qiu J."/>
            <person name="Zhao L."/>
            <person name="Xie H.B."/>
            <person name="Fu W.Y."/>
            <person name="Jin J."/>
            <person name="Li X.W."/>
            <person name="Jiao Y."/>
            <person name="Zhou C.C."/>
            <person name="Tu T."/>
            <person name="Chai C.Y."/>
            <person name="Gao J.L."/>
            <person name="Fan L.J."/>
            <person name="van de Weg E."/>
            <person name="Wang J.Y."/>
            <person name="Gao Z.S."/>
        </authorList>
    </citation>
    <scope>NUCLEOTIDE SEQUENCE [LARGE SCALE GENOMIC DNA]</scope>
    <source>
        <tissue evidence="6">Leaves</tissue>
    </source>
</reference>
<dbReference type="OrthoDB" id="2015098at2759"/>
<comment type="similarity">
    <text evidence="2">Belongs to the TMEM120 family.</text>
</comment>